<feature type="transmembrane region" description="Helical" evidence="1">
    <location>
        <begin position="18"/>
        <end position="40"/>
    </location>
</feature>
<keyword evidence="1" id="KW-0472">Membrane</keyword>
<name>A0A377VW29_KLEPN</name>
<protein>
    <submittedName>
        <fullName evidence="2">Inner membrane transporter YhiP</fullName>
    </submittedName>
</protein>
<keyword evidence="1" id="KW-1133">Transmembrane helix</keyword>
<proteinExistence type="predicted"/>
<evidence type="ECO:0000256" key="1">
    <source>
        <dbReference type="SAM" id="Phobius"/>
    </source>
</evidence>
<keyword evidence="1" id="KW-0812">Transmembrane</keyword>
<dbReference type="Proteomes" id="UP000255099">
    <property type="component" value="Unassembled WGS sequence"/>
</dbReference>
<dbReference type="InterPro" id="IPR036259">
    <property type="entry name" value="MFS_trans_sf"/>
</dbReference>
<sequence>MPANITDPLQTLPVYTNVFSKIGLVTLGVTVVMALMVPWLNRMINTPASAE</sequence>
<dbReference type="Gene3D" id="1.20.1250.20">
    <property type="entry name" value="MFS general substrate transporter like domains"/>
    <property type="match status" value="1"/>
</dbReference>
<evidence type="ECO:0000313" key="3">
    <source>
        <dbReference type="Proteomes" id="UP000255099"/>
    </source>
</evidence>
<dbReference type="AlphaFoldDB" id="A0A377VW29"/>
<evidence type="ECO:0000313" key="2">
    <source>
        <dbReference type="EMBL" id="STT45887.1"/>
    </source>
</evidence>
<gene>
    <name evidence="2" type="primary">dtpB_1</name>
    <name evidence="2" type="ORF">NCTC9637_00742</name>
</gene>
<organism evidence="2 3">
    <name type="scientific">Klebsiella pneumoniae</name>
    <dbReference type="NCBI Taxonomy" id="573"/>
    <lineage>
        <taxon>Bacteria</taxon>
        <taxon>Pseudomonadati</taxon>
        <taxon>Pseudomonadota</taxon>
        <taxon>Gammaproteobacteria</taxon>
        <taxon>Enterobacterales</taxon>
        <taxon>Enterobacteriaceae</taxon>
        <taxon>Klebsiella/Raoultella group</taxon>
        <taxon>Klebsiella</taxon>
        <taxon>Klebsiella pneumoniae complex</taxon>
    </lineage>
</organism>
<reference evidence="2 3" key="1">
    <citation type="submission" date="2018-06" db="EMBL/GenBank/DDBJ databases">
        <authorList>
            <consortium name="Pathogen Informatics"/>
            <person name="Doyle S."/>
        </authorList>
    </citation>
    <scope>NUCLEOTIDE SEQUENCE [LARGE SCALE GENOMIC DNA]</scope>
    <source>
        <strain evidence="2 3">NCTC9637</strain>
    </source>
</reference>
<accession>A0A377VW29</accession>
<dbReference type="EMBL" id="UGLB01000003">
    <property type="protein sequence ID" value="STT45887.1"/>
    <property type="molecule type" value="Genomic_DNA"/>
</dbReference>